<name>A0A3G9JFE7_9FIRM</name>
<evidence type="ECO:0000313" key="3">
    <source>
        <dbReference type="Proteomes" id="UP000268059"/>
    </source>
</evidence>
<dbReference type="Proteomes" id="UP000268059">
    <property type="component" value="Chromosome"/>
</dbReference>
<dbReference type="AlphaFoldDB" id="A0A3G9JFE7"/>
<evidence type="ECO:0000313" key="2">
    <source>
        <dbReference type="EMBL" id="BBH27085.1"/>
    </source>
</evidence>
<protein>
    <recommendedName>
        <fullName evidence="1">TniQ domain-containing protein</fullName>
    </recommendedName>
</protein>
<organism evidence="2 3">
    <name type="scientific">Intestinibaculum porci</name>
    <dbReference type="NCBI Taxonomy" id="2487118"/>
    <lineage>
        <taxon>Bacteria</taxon>
        <taxon>Bacillati</taxon>
        <taxon>Bacillota</taxon>
        <taxon>Erysipelotrichia</taxon>
        <taxon>Erysipelotrichales</taxon>
        <taxon>Erysipelotrichaceae</taxon>
        <taxon>Intestinibaculum</taxon>
    </lineage>
</organism>
<dbReference type="EMBL" id="AP019309">
    <property type="protein sequence ID" value="BBH27085.1"/>
    <property type="molecule type" value="Genomic_DNA"/>
</dbReference>
<dbReference type="RefSeq" id="WP_125119849.1">
    <property type="nucleotide sequence ID" value="NZ_AP019309.1"/>
</dbReference>
<reference evidence="2 3" key="1">
    <citation type="submission" date="2018-11" db="EMBL/GenBank/DDBJ databases">
        <title>Novel Erysipelotrichaceae bacterium isolated from small intestine of a swine.</title>
        <authorList>
            <person name="Kim J.S."/>
            <person name="Choe H."/>
            <person name="Lee Y.R."/>
            <person name="Kim K.M."/>
            <person name="Park D.S."/>
        </authorList>
    </citation>
    <scope>NUCLEOTIDE SEQUENCE [LARGE SCALE GENOMIC DNA]</scope>
    <source>
        <strain evidence="2 3">SG0102</strain>
    </source>
</reference>
<accession>A0A3G9JFE7</accession>
<dbReference type="InterPro" id="IPR009492">
    <property type="entry name" value="TniQ"/>
</dbReference>
<proteinExistence type="predicted"/>
<keyword evidence="3" id="KW-1185">Reference proteome</keyword>
<evidence type="ECO:0000259" key="1">
    <source>
        <dbReference type="Pfam" id="PF06527"/>
    </source>
</evidence>
<dbReference type="KEGG" id="ebm:SG0102_20190"/>
<sequence length="847" mass="97422">MIMTFISPVEDETFYSFMSRLAEANGTNYQHLSKYLDVAGSYDLIKHETMTILNKIEFPLPADEILMKHTLFPLIAPLFNDITQTMWINGFERKRHKFPKMIPLIRNHYNGTNICPICLKEDLTTYNRPLFRRSHQAPGVTACWKHGVKLVAYGTEDMHVTRASDFELNFANFCHELLKTDLHCNFQDITFYLREIIETKFVNKKDCISLIEHTIPDGMLTGPAEKILNRVIFKSSTGTTAPLNILLFEFVLSTVSNIRNRFESEKCHLNVSKDYEVLKSYGLFSVVQHNCGERFLATEYGFNAGWQCPHCENARNDEEKFIEVAENVNPDYKICSEYLGPQKFIEVKHKCGLIHHIRAKYMLEERVCECEKGPTLSEMKSLVEQNDFKLLSAEKTTSRSTTVLKIKHTKCGHIFFKTMSNFQRSPYCSYCRSIGFSVAILDLTINNTDEYKKAVADLTGDDYTVLTGISTSGQENVKIRCNKCKKIIVMPARDFLVGRRCPCEKNPYGDEFPEFVLEASKNLYHVRSKEAKNSFDVFNSDGKVVLENVSKLLILSELRRPTQSKVLPLPDDVRKKVKDVPIGILPYIRNTIAENPSADYTAESLSNENYSIYDLNMKLSFLQRRGELYRVSEGVYHDVNDPDFDKKRIMPEKTFEIRDLLWILVKDRNDSYTISELSDLTGYSVSQIGTALVSLDHLKRIHRVAMGTYVTGAGKDFVTVPDQVLEYVKENLSEGEFTASDINIPDLTRQQITDALKKFPQKGLAKRIKTGVYMYTGKDRIREKTMEDTVMDVINKDIVRDYTLKDFEFLDKPKNQLSSILSRLVRKGYLYRVSKGVFHSTEDVKEE</sequence>
<dbReference type="InParanoid" id="A0A3G9JFE7"/>
<feature type="domain" description="TniQ" evidence="1">
    <location>
        <begin position="5"/>
        <end position="150"/>
    </location>
</feature>
<dbReference type="Pfam" id="PF06527">
    <property type="entry name" value="TniQ"/>
    <property type="match status" value="1"/>
</dbReference>
<gene>
    <name evidence="2" type="ORF">SG0102_20190</name>
</gene>
<dbReference type="OrthoDB" id="470139at2"/>